<keyword evidence="6" id="KW-0508">mRNA splicing</keyword>
<dbReference type="PANTHER" id="PTHR13161:SF15">
    <property type="entry name" value="SPLICING FACTOR, SUPPRESSOR OF WHITE-APRICOT HOMOLOG"/>
    <property type="match status" value="1"/>
</dbReference>
<proteinExistence type="predicted"/>
<keyword evidence="10" id="KW-1185">Reference proteome</keyword>
<dbReference type="InterPro" id="IPR019147">
    <property type="entry name" value="SWAP_N_domain"/>
</dbReference>
<dbReference type="SMART" id="SM01141">
    <property type="entry name" value="DRY_EERY"/>
    <property type="match status" value="1"/>
</dbReference>
<dbReference type="InterPro" id="IPR000061">
    <property type="entry name" value="Surp"/>
</dbReference>
<dbReference type="InterPro" id="IPR035967">
    <property type="entry name" value="SWAP/Surp_sf"/>
</dbReference>
<feature type="compositionally biased region" description="Basic residues" evidence="7">
    <location>
        <begin position="824"/>
        <end position="841"/>
    </location>
</feature>
<feature type="domain" description="SURP motif" evidence="8">
    <location>
        <begin position="365"/>
        <end position="405"/>
    </location>
</feature>
<keyword evidence="5" id="KW-0804">Transcription</keyword>
<accession>A0A6A4WH47</accession>
<dbReference type="EMBL" id="VIIS01001172">
    <property type="protein sequence ID" value="KAF0301368.1"/>
    <property type="molecule type" value="Genomic_DNA"/>
</dbReference>
<comment type="caution">
    <text evidence="9">The sequence shown here is derived from an EMBL/GenBank/DDBJ whole genome shotgun (WGS) entry which is preliminary data.</text>
</comment>
<evidence type="ECO:0000313" key="9">
    <source>
        <dbReference type="EMBL" id="KAF0301368.1"/>
    </source>
</evidence>
<evidence type="ECO:0000256" key="4">
    <source>
        <dbReference type="ARBA" id="ARBA00023015"/>
    </source>
</evidence>
<feature type="compositionally biased region" description="Low complexity" evidence="7">
    <location>
        <begin position="299"/>
        <end position="349"/>
    </location>
</feature>
<dbReference type="AlphaFoldDB" id="A0A6A4WH47"/>
<evidence type="ECO:0000256" key="6">
    <source>
        <dbReference type="ARBA" id="ARBA00023187"/>
    </source>
</evidence>
<keyword evidence="3" id="KW-0694">RNA-binding</keyword>
<keyword evidence="2" id="KW-0677">Repeat</keyword>
<feature type="compositionally biased region" description="Basic and acidic residues" evidence="7">
    <location>
        <begin position="805"/>
        <end position="823"/>
    </location>
</feature>
<feature type="compositionally biased region" description="Basic and acidic residues" evidence="7">
    <location>
        <begin position="674"/>
        <end position="728"/>
    </location>
</feature>
<evidence type="ECO:0000256" key="1">
    <source>
        <dbReference type="ARBA" id="ARBA00022664"/>
    </source>
</evidence>
<feature type="compositionally biased region" description="Low complexity" evidence="7">
    <location>
        <begin position="478"/>
        <end position="524"/>
    </location>
</feature>
<dbReference type="Pfam" id="PF09750">
    <property type="entry name" value="DRY_EERY"/>
    <property type="match status" value="1"/>
</dbReference>
<reference evidence="9 10" key="1">
    <citation type="submission" date="2019-07" db="EMBL/GenBank/DDBJ databases">
        <title>Draft genome assembly of a fouling barnacle, Amphibalanus amphitrite (Darwin, 1854): The first reference genome for Thecostraca.</title>
        <authorList>
            <person name="Kim W."/>
        </authorList>
    </citation>
    <scope>NUCLEOTIDE SEQUENCE [LARGE SCALE GENOMIC DNA]</scope>
    <source>
        <strain evidence="9">SNU_AA5</strain>
        <tissue evidence="9">Soma without cirri and trophi</tissue>
    </source>
</reference>
<feature type="region of interest" description="Disordered" evidence="7">
    <location>
        <begin position="566"/>
        <end position="1024"/>
    </location>
</feature>
<dbReference type="GO" id="GO:0000395">
    <property type="term" value="P:mRNA 5'-splice site recognition"/>
    <property type="evidence" value="ECO:0007669"/>
    <property type="project" value="TreeGrafter"/>
</dbReference>
<feature type="compositionally biased region" description="Low complexity" evidence="7">
    <location>
        <begin position="923"/>
        <end position="937"/>
    </location>
</feature>
<protein>
    <submittedName>
        <fullName evidence="9">Protein suppressor of white apricot</fullName>
    </submittedName>
</protein>
<dbReference type="GO" id="GO:0003723">
    <property type="term" value="F:RNA binding"/>
    <property type="evidence" value="ECO:0007669"/>
    <property type="project" value="UniProtKB-KW"/>
</dbReference>
<dbReference type="SUPFAM" id="SSF109905">
    <property type="entry name" value="Surp module (SWAP domain)"/>
    <property type="match status" value="2"/>
</dbReference>
<name>A0A6A4WH47_AMPAM</name>
<feature type="compositionally biased region" description="Low complexity" evidence="7">
    <location>
        <begin position="1001"/>
        <end position="1024"/>
    </location>
</feature>
<dbReference type="InterPro" id="IPR040397">
    <property type="entry name" value="SWAP"/>
</dbReference>
<evidence type="ECO:0000259" key="8">
    <source>
        <dbReference type="PROSITE" id="PS50128"/>
    </source>
</evidence>
<gene>
    <name evidence="9" type="primary">su(w[a])_3</name>
    <name evidence="9" type="ORF">FJT64_026299</name>
</gene>
<dbReference type="Gene3D" id="1.10.10.790">
    <property type="entry name" value="Surp module"/>
    <property type="match status" value="2"/>
</dbReference>
<evidence type="ECO:0000313" key="10">
    <source>
        <dbReference type="Proteomes" id="UP000440578"/>
    </source>
</evidence>
<feature type="region of interest" description="Disordered" evidence="7">
    <location>
        <begin position="291"/>
        <end position="357"/>
    </location>
</feature>
<dbReference type="Pfam" id="PF01805">
    <property type="entry name" value="Surp"/>
    <property type="match status" value="2"/>
</dbReference>
<keyword evidence="4" id="KW-0805">Transcription regulation</keyword>
<feature type="compositionally biased region" description="Low complexity" evidence="7">
    <location>
        <begin position="420"/>
        <end position="432"/>
    </location>
</feature>
<feature type="compositionally biased region" description="Acidic residues" evidence="7">
    <location>
        <begin position="623"/>
        <end position="634"/>
    </location>
</feature>
<feature type="compositionally biased region" description="Basic and acidic residues" evidence="7">
    <location>
        <begin position="894"/>
        <end position="908"/>
    </location>
</feature>
<feature type="compositionally biased region" description="Basic and acidic residues" evidence="7">
    <location>
        <begin position="956"/>
        <end position="983"/>
    </location>
</feature>
<dbReference type="PROSITE" id="PS50128">
    <property type="entry name" value="SURP"/>
    <property type="match status" value="2"/>
</dbReference>
<sequence length="1050" mass="113349">MEVPAEKGREEELLVFGYACKLFRDDEKALFIDSGKHLIPWMADETLKIDRYDGRGALSDLRPHEPPPGGYDRWQGLTERERKLEEVVDQERYMALYKDEDEERMLEEEEWKRLQSLAGDSGRYNQIGFSYGAAPAAGGAGAAPEAVAAAAAIPAVDDEPYEPPTSLNVPADMAQPATRRHADIIERTALFVARQGPQMEILIKAKQSENAMFDFLAFDDPLQPFFRHMVVMIKAGRYTIGAPKPNEEEENEAYLHPALNLSRPDIAPGRADGMYQPSANCAYQRLVKNIRSSRQAADSPTGSGTSSPVPAAAPSAAAADSSAGRAGSPAAAAGPREAAGRTAPATTAPAPAPAPALPPADVKLIIDKMASYVAKNGRDFEGIVMGRGDERFSFLRDSHAHHAYYRHKLEQYERDLGKSKPAATTAAPAAAKTTEDKGNKPVPVSFSIRAKSEKESAPLERSALPLEESEDEEGEEGGAQTSPAAAAAGATAEANGGSRPDKAAAAVAVTPAPAPAPAAAAAAARPEPTKRQSRQVPIVAPAPGVGRDEIQMDRKRRAAQFLAKLRQDVDKIKQPVIGPQLPPGPLPSGSEEDPGGGSDPPAAPEGRVPPSPPAGPPSRAQTEEEEEDSGDEADLDKYKLVDSDSPHSVPELPPGSGASADGDGSDSRLSSPASRRDSSPETGRHTSRDRNVSRRDSRDRSVGKRDSRSRSVSKRDKRDRSASKRESRGSPAPNKRHSRDSPVLSKRHSRDSPAPSKRHGRDSPAPSKRHGRDSPVPSKRHGRDSPALSRRDSRDSPAHRRRRAESREPSGSRRRADSRERREERRHRRRHKKRSSHRRRRGQGDSGSEQERPASLSPVRSRSPRRHKKHKKRPRSPPASYKRLLSSEITPAEEESRWRRSARREPSRSRSRSTARLDREPSISEVAVSPAPVVAPSGDVMSGSPRSVGRGAASGSDRDRPPVSGPKERPLSNREEEARRTREAFAQLKRKLDRRRPAGPANGLSAGAARPAAGAGAGGADPASSSLVAQMAEGLKAKVHEMMKGSLLGK</sequence>
<evidence type="ECO:0000256" key="7">
    <source>
        <dbReference type="SAM" id="MobiDB-lite"/>
    </source>
</evidence>
<dbReference type="OrthoDB" id="5836667at2759"/>
<dbReference type="SMART" id="SM00648">
    <property type="entry name" value="SWAP"/>
    <property type="match status" value="2"/>
</dbReference>
<feature type="region of interest" description="Disordered" evidence="7">
    <location>
        <begin position="415"/>
        <end position="553"/>
    </location>
</feature>
<dbReference type="PANTHER" id="PTHR13161">
    <property type="entry name" value="SPLICING FACTOR SUPPRESSOR OF WHITE APRICOT"/>
    <property type="match status" value="1"/>
</dbReference>
<dbReference type="Proteomes" id="UP000440578">
    <property type="component" value="Unassembled WGS sequence"/>
</dbReference>
<feature type="compositionally biased region" description="Basic and acidic residues" evidence="7">
    <location>
        <begin position="635"/>
        <end position="645"/>
    </location>
</feature>
<organism evidence="9 10">
    <name type="scientific">Amphibalanus amphitrite</name>
    <name type="common">Striped barnacle</name>
    <name type="synonym">Balanus amphitrite</name>
    <dbReference type="NCBI Taxonomy" id="1232801"/>
    <lineage>
        <taxon>Eukaryota</taxon>
        <taxon>Metazoa</taxon>
        <taxon>Ecdysozoa</taxon>
        <taxon>Arthropoda</taxon>
        <taxon>Crustacea</taxon>
        <taxon>Multicrustacea</taxon>
        <taxon>Cirripedia</taxon>
        <taxon>Thoracica</taxon>
        <taxon>Thoracicalcarea</taxon>
        <taxon>Balanomorpha</taxon>
        <taxon>Balanoidea</taxon>
        <taxon>Balanidae</taxon>
        <taxon>Amphibalaninae</taxon>
        <taxon>Amphibalanus</taxon>
    </lineage>
</organism>
<feature type="compositionally biased region" description="Basic residues" evidence="7">
    <location>
        <begin position="862"/>
        <end position="875"/>
    </location>
</feature>
<feature type="compositionally biased region" description="Acidic residues" evidence="7">
    <location>
        <begin position="467"/>
        <end position="476"/>
    </location>
</feature>
<feature type="compositionally biased region" description="Basic and acidic residues" evidence="7">
    <location>
        <begin position="789"/>
        <end position="798"/>
    </location>
</feature>
<keyword evidence="1" id="KW-0507">mRNA processing</keyword>
<evidence type="ECO:0000256" key="5">
    <source>
        <dbReference type="ARBA" id="ARBA00023163"/>
    </source>
</evidence>
<evidence type="ECO:0000256" key="2">
    <source>
        <dbReference type="ARBA" id="ARBA00022737"/>
    </source>
</evidence>
<feature type="domain" description="SURP motif" evidence="8">
    <location>
        <begin position="184"/>
        <end position="226"/>
    </location>
</feature>
<evidence type="ECO:0000256" key="3">
    <source>
        <dbReference type="ARBA" id="ARBA00022884"/>
    </source>
</evidence>
<feature type="compositionally biased region" description="Pro residues" evidence="7">
    <location>
        <begin position="601"/>
        <end position="616"/>
    </location>
</feature>